<evidence type="ECO:0000256" key="1">
    <source>
        <dbReference type="ARBA" id="ARBA00023125"/>
    </source>
</evidence>
<sequence length="369" mass="40715">MTAGHANHRLLRRAPLVIPLEEFLRSSQHPMRTEEMISSSAGSGAARASVLAPSSGLMDESFCFSVNAGEDEVGRLKEGKRINGRSSPSTSSLGRNGSVVKGQWSAEEDSMLIRLNVQLISPSQAFMQKDIWTEEEERMLVDAHMEIGNKWAEIAKRIPGRTENSIKNHWNATKRKQISKRNLRRKAPHVEGMTTTISQKLSVLQNYIKRFTHKEEDASTAVAASSSSHSSPSNGSQEAVLVEPLDDAVLLLPSNNDTEIATEMVEELLLTEEPAILTSGFYDIAQFLIVDENLCYSYGGGRRSPHAMDVFISNILGGPPVTAMDEEWELSGDKEEGEVDLGSSVRCGEGDMDLMEMLNWHLSGSQRRN</sequence>
<dbReference type="GO" id="GO:0005634">
    <property type="term" value="C:nucleus"/>
    <property type="evidence" value="ECO:0007669"/>
    <property type="project" value="TreeGrafter"/>
</dbReference>
<evidence type="ECO:0000256" key="2">
    <source>
        <dbReference type="SAM" id="MobiDB-lite"/>
    </source>
</evidence>
<gene>
    <name evidence="5" type="primary">MYB98</name>
    <name evidence="5" type="ORF">AXF42_Ash008237</name>
</gene>
<dbReference type="Proteomes" id="UP000236161">
    <property type="component" value="Unassembled WGS sequence"/>
</dbReference>
<keyword evidence="6" id="KW-1185">Reference proteome</keyword>
<dbReference type="SMART" id="SM00717">
    <property type="entry name" value="SANT"/>
    <property type="match status" value="1"/>
</dbReference>
<dbReference type="GO" id="GO:0000981">
    <property type="term" value="F:DNA-binding transcription factor activity, RNA polymerase II-specific"/>
    <property type="evidence" value="ECO:0007669"/>
    <property type="project" value="TreeGrafter"/>
</dbReference>
<reference evidence="5 6" key="1">
    <citation type="journal article" date="2017" name="Nature">
        <title>The Apostasia genome and the evolution of orchids.</title>
        <authorList>
            <person name="Zhang G.Q."/>
            <person name="Liu K.W."/>
            <person name="Li Z."/>
            <person name="Lohaus R."/>
            <person name="Hsiao Y.Y."/>
            <person name="Niu S.C."/>
            <person name="Wang J.Y."/>
            <person name="Lin Y.C."/>
            <person name="Xu Q."/>
            <person name="Chen L.J."/>
            <person name="Yoshida K."/>
            <person name="Fujiwara S."/>
            <person name="Wang Z.W."/>
            <person name="Zhang Y.Q."/>
            <person name="Mitsuda N."/>
            <person name="Wang M."/>
            <person name="Liu G.H."/>
            <person name="Pecoraro L."/>
            <person name="Huang H.X."/>
            <person name="Xiao X.J."/>
            <person name="Lin M."/>
            <person name="Wu X.Y."/>
            <person name="Wu W.L."/>
            <person name="Chen Y.Y."/>
            <person name="Chang S.B."/>
            <person name="Sakamoto S."/>
            <person name="Ohme-Takagi M."/>
            <person name="Yagi M."/>
            <person name="Zeng S.J."/>
            <person name="Shen C.Y."/>
            <person name="Yeh C.M."/>
            <person name="Luo Y.B."/>
            <person name="Tsai W.C."/>
            <person name="Van de Peer Y."/>
            <person name="Liu Z.J."/>
        </authorList>
    </citation>
    <scope>NUCLEOTIDE SEQUENCE [LARGE SCALE GENOMIC DNA]</scope>
    <source>
        <strain evidence="6">cv. Shenzhen</strain>
        <tissue evidence="5">Stem</tissue>
    </source>
</reference>
<evidence type="ECO:0000313" key="6">
    <source>
        <dbReference type="Proteomes" id="UP000236161"/>
    </source>
</evidence>
<feature type="compositionally biased region" description="Polar residues" evidence="2">
    <location>
        <begin position="84"/>
        <end position="95"/>
    </location>
</feature>
<dbReference type="Gene3D" id="1.10.10.60">
    <property type="entry name" value="Homeodomain-like"/>
    <property type="match status" value="1"/>
</dbReference>
<dbReference type="PROSITE" id="PS50090">
    <property type="entry name" value="MYB_LIKE"/>
    <property type="match status" value="1"/>
</dbReference>
<protein>
    <submittedName>
        <fullName evidence="5">Transcription factor MYB98</fullName>
    </submittedName>
</protein>
<accession>A0A2I0A905</accession>
<dbReference type="AlphaFoldDB" id="A0A2I0A905"/>
<feature type="compositionally biased region" description="Low complexity" evidence="2">
    <location>
        <begin position="219"/>
        <end position="236"/>
    </location>
</feature>
<feature type="domain" description="HTH myb-type" evidence="4">
    <location>
        <begin position="132"/>
        <end position="178"/>
    </location>
</feature>
<dbReference type="OrthoDB" id="2143914at2759"/>
<dbReference type="STRING" id="1088818.A0A2I0A905"/>
<dbReference type="Pfam" id="PF00249">
    <property type="entry name" value="Myb_DNA-binding"/>
    <property type="match status" value="1"/>
</dbReference>
<dbReference type="SUPFAM" id="SSF46689">
    <property type="entry name" value="Homeodomain-like"/>
    <property type="match status" value="1"/>
</dbReference>
<dbReference type="PROSITE" id="PS51294">
    <property type="entry name" value="HTH_MYB"/>
    <property type="match status" value="1"/>
</dbReference>
<dbReference type="GO" id="GO:0000978">
    <property type="term" value="F:RNA polymerase II cis-regulatory region sequence-specific DNA binding"/>
    <property type="evidence" value="ECO:0007669"/>
    <property type="project" value="TreeGrafter"/>
</dbReference>
<evidence type="ECO:0000313" key="5">
    <source>
        <dbReference type="EMBL" id="PKA52008.1"/>
    </source>
</evidence>
<dbReference type="InterPro" id="IPR050560">
    <property type="entry name" value="MYB_TF"/>
</dbReference>
<name>A0A2I0A905_9ASPA</name>
<dbReference type="InterPro" id="IPR009057">
    <property type="entry name" value="Homeodomain-like_sf"/>
</dbReference>
<dbReference type="PANTHER" id="PTHR45614">
    <property type="entry name" value="MYB PROTEIN-RELATED"/>
    <property type="match status" value="1"/>
</dbReference>
<feature type="domain" description="Myb-like" evidence="3">
    <location>
        <begin position="124"/>
        <end position="174"/>
    </location>
</feature>
<organism evidence="5 6">
    <name type="scientific">Apostasia shenzhenica</name>
    <dbReference type="NCBI Taxonomy" id="1088818"/>
    <lineage>
        <taxon>Eukaryota</taxon>
        <taxon>Viridiplantae</taxon>
        <taxon>Streptophyta</taxon>
        <taxon>Embryophyta</taxon>
        <taxon>Tracheophyta</taxon>
        <taxon>Spermatophyta</taxon>
        <taxon>Magnoliopsida</taxon>
        <taxon>Liliopsida</taxon>
        <taxon>Asparagales</taxon>
        <taxon>Orchidaceae</taxon>
        <taxon>Apostasioideae</taxon>
        <taxon>Apostasia</taxon>
    </lineage>
</organism>
<dbReference type="EMBL" id="KZ452012">
    <property type="protein sequence ID" value="PKA52008.1"/>
    <property type="molecule type" value="Genomic_DNA"/>
</dbReference>
<dbReference type="InterPro" id="IPR017930">
    <property type="entry name" value="Myb_dom"/>
</dbReference>
<dbReference type="PANTHER" id="PTHR45614:SF218">
    <property type="entry name" value="TRANSCRIPTION FACTOR MYB119-RELATED"/>
    <property type="match status" value="1"/>
</dbReference>
<evidence type="ECO:0000259" key="4">
    <source>
        <dbReference type="PROSITE" id="PS51294"/>
    </source>
</evidence>
<dbReference type="InterPro" id="IPR001005">
    <property type="entry name" value="SANT/Myb"/>
</dbReference>
<proteinExistence type="predicted"/>
<feature type="region of interest" description="Disordered" evidence="2">
    <location>
        <begin position="77"/>
        <end position="100"/>
    </location>
</feature>
<evidence type="ECO:0000259" key="3">
    <source>
        <dbReference type="PROSITE" id="PS50090"/>
    </source>
</evidence>
<dbReference type="CDD" id="cd00167">
    <property type="entry name" value="SANT"/>
    <property type="match status" value="1"/>
</dbReference>
<feature type="region of interest" description="Disordered" evidence="2">
    <location>
        <begin position="219"/>
        <end position="238"/>
    </location>
</feature>
<keyword evidence="1" id="KW-0238">DNA-binding</keyword>